<comment type="caution">
    <text evidence="1">The sequence shown here is derived from an EMBL/GenBank/DDBJ whole genome shotgun (WGS) entry which is preliminary data.</text>
</comment>
<gene>
    <name evidence="1" type="ORF">cyc_05502</name>
</gene>
<dbReference type="VEuPathDB" id="ToxoDB:cyc_05502"/>
<reference evidence="1 2" key="1">
    <citation type="journal article" date="2016" name="BMC Genomics">
        <title>Comparative genomics reveals Cyclospora cayetanensis possesses coccidia-like metabolism and invasion components but unique surface antigens.</title>
        <authorList>
            <person name="Liu S."/>
            <person name="Wang L."/>
            <person name="Zheng H."/>
            <person name="Xu Z."/>
            <person name="Roellig D.M."/>
            <person name="Li N."/>
            <person name="Frace M.A."/>
            <person name="Tang K."/>
            <person name="Arrowood M.J."/>
            <person name="Moss D.M."/>
            <person name="Zhang L."/>
            <person name="Feng Y."/>
            <person name="Xiao L."/>
        </authorList>
    </citation>
    <scope>NUCLEOTIDE SEQUENCE [LARGE SCALE GENOMIC DNA]</scope>
    <source>
        <strain evidence="1 2">CHN_HEN01</strain>
    </source>
</reference>
<sequence>MTLLRHSLARLFGKGAVAVAAVGLVSTPVDRRQLAVETLRQELDAIDRELKDWWLTRKVALEPKLEDSLSVDAREMKADLYMKMLREAADLESPVYAPGLVYLRCLKDNRTDTHANRSEVCQSKFEAFDSARRTLLTQQENATESVMVVGILCVGLGRGRGGLGPGSSH</sequence>
<protein>
    <submittedName>
        <fullName evidence="1">Uncharacterized protein</fullName>
    </submittedName>
</protein>
<dbReference type="EMBL" id="JROU02000363">
    <property type="protein sequence ID" value="OEH79505.1"/>
    <property type="molecule type" value="Genomic_DNA"/>
</dbReference>
<dbReference type="FunCoup" id="A0A1D3D7T4">
    <property type="interactions" value="40"/>
</dbReference>
<accession>A0A1D3D7T4</accession>
<name>A0A1D3D7T4_9EIME</name>
<proteinExistence type="predicted"/>
<dbReference type="VEuPathDB" id="ToxoDB:LOC34621849"/>
<dbReference type="Proteomes" id="UP000095192">
    <property type="component" value="Unassembled WGS sequence"/>
</dbReference>
<dbReference type="AlphaFoldDB" id="A0A1D3D7T4"/>
<keyword evidence="2" id="KW-1185">Reference proteome</keyword>
<dbReference type="InParanoid" id="A0A1D3D7T4"/>
<evidence type="ECO:0000313" key="2">
    <source>
        <dbReference type="Proteomes" id="UP000095192"/>
    </source>
</evidence>
<organism evidence="1 2">
    <name type="scientific">Cyclospora cayetanensis</name>
    <dbReference type="NCBI Taxonomy" id="88456"/>
    <lineage>
        <taxon>Eukaryota</taxon>
        <taxon>Sar</taxon>
        <taxon>Alveolata</taxon>
        <taxon>Apicomplexa</taxon>
        <taxon>Conoidasida</taxon>
        <taxon>Coccidia</taxon>
        <taxon>Eucoccidiorida</taxon>
        <taxon>Eimeriorina</taxon>
        <taxon>Eimeriidae</taxon>
        <taxon>Cyclospora</taxon>
    </lineage>
</organism>
<evidence type="ECO:0000313" key="1">
    <source>
        <dbReference type="EMBL" id="OEH79505.1"/>
    </source>
</evidence>